<name>A0A9E7JYW4_9LILI</name>
<keyword evidence="1" id="KW-0489">Methyltransferase</keyword>
<proteinExistence type="predicted"/>
<dbReference type="GO" id="GO:0032259">
    <property type="term" value="P:methylation"/>
    <property type="evidence" value="ECO:0007669"/>
    <property type="project" value="UniProtKB-KW"/>
</dbReference>
<dbReference type="Proteomes" id="UP001055439">
    <property type="component" value="Chromosome 4"/>
</dbReference>
<evidence type="ECO:0000313" key="1">
    <source>
        <dbReference type="EMBL" id="URD97381.1"/>
    </source>
</evidence>
<keyword evidence="2" id="KW-1185">Reference proteome</keyword>
<dbReference type="PANTHER" id="PTHR44575:SF2">
    <property type="entry name" value="OS01G0589200 PROTEIN"/>
    <property type="match status" value="1"/>
</dbReference>
<organism evidence="1 2">
    <name type="scientific">Musa troglodytarum</name>
    <name type="common">fe'i banana</name>
    <dbReference type="NCBI Taxonomy" id="320322"/>
    <lineage>
        <taxon>Eukaryota</taxon>
        <taxon>Viridiplantae</taxon>
        <taxon>Streptophyta</taxon>
        <taxon>Embryophyta</taxon>
        <taxon>Tracheophyta</taxon>
        <taxon>Spermatophyta</taxon>
        <taxon>Magnoliopsida</taxon>
        <taxon>Liliopsida</taxon>
        <taxon>Zingiberales</taxon>
        <taxon>Musaceae</taxon>
        <taxon>Musa</taxon>
    </lineage>
</organism>
<dbReference type="GO" id="GO:0008168">
    <property type="term" value="F:methyltransferase activity"/>
    <property type="evidence" value="ECO:0007669"/>
    <property type="project" value="UniProtKB-KW"/>
</dbReference>
<dbReference type="OrthoDB" id="10027013at2759"/>
<gene>
    <name evidence="1" type="ORF">MUK42_32182</name>
</gene>
<protein>
    <submittedName>
        <fullName evidence="1">Methyltransferase domain</fullName>
    </submittedName>
</protein>
<dbReference type="AlphaFoldDB" id="A0A9E7JYW4"/>
<reference evidence="1" key="1">
    <citation type="submission" date="2022-05" db="EMBL/GenBank/DDBJ databases">
        <title>The Musa troglodytarum L. genome provides insights into the mechanism of non-climacteric behaviour and enrichment of carotenoids.</title>
        <authorList>
            <person name="Wang J."/>
        </authorList>
    </citation>
    <scope>NUCLEOTIDE SEQUENCE</scope>
    <source>
        <tissue evidence="1">Leaf</tissue>
    </source>
</reference>
<evidence type="ECO:0000313" key="2">
    <source>
        <dbReference type="Proteomes" id="UP001055439"/>
    </source>
</evidence>
<dbReference type="EMBL" id="CP097506">
    <property type="protein sequence ID" value="URD97381.1"/>
    <property type="molecule type" value="Genomic_DNA"/>
</dbReference>
<accession>A0A9E7JYW4</accession>
<dbReference type="Gene3D" id="3.40.50.150">
    <property type="entry name" value="Vaccinia Virus protein VP39"/>
    <property type="match status" value="1"/>
</dbReference>
<keyword evidence="1" id="KW-0808">Transferase</keyword>
<dbReference type="InterPro" id="IPR029063">
    <property type="entry name" value="SAM-dependent_MTases_sf"/>
</dbReference>
<sequence length="128" mass="14445">MATGVSDAQLKQGTPDPKFRYIHTPLATSDDELVSMDLVTVAQAVHRFNLPRFYSLVKRVLRNPGGVIAMWGDNYRMSSSEDTAKRFLIGILELGTSSMATGTSPFRSRAWGWEAKGIQVFWTWWCRT</sequence>
<dbReference type="PANTHER" id="PTHR44575">
    <property type="entry name" value="OS01G0589200 PROTEIN"/>
    <property type="match status" value="1"/>
</dbReference>